<dbReference type="KEGG" id="alm:AO498_08845"/>
<sequence length="256" mass="27808">MKWHTRLAHVFKLNLLQMKNPFQLLSRQTLGKLGLLAGTVVLATACLPELNSADLPPAAFVSVYNGAPDAPGVQISANSNLVNPVPLNYSEWLAYSAFYPGKRDFRFASFNSATSLLEREFELKADTVYSVFLVEEVDGYEAILTQDQWEDPTAAEAQLRLVHLSPDAGAVSLEVSGSATPVLSQAEFKSISDFSSLSPGSTTLTIKSADGENLISTGTLELKGNRVYTLILRGLKSEASGSKKLDLQLITNYIDF</sequence>
<protein>
    <recommendedName>
        <fullName evidence="1">DUF4397 domain-containing protein</fullName>
    </recommendedName>
</protein>
<evidence type="ECO:0000313" key="3">
    <source>
        <dbReference type="Proteomes" id="UP000073816"/>
    </source>
</evidence>
<evidence type="ECO:0000259" key="1">
    <source>
        <dbReference type="Pfam" id="PF14344"/>
    </source>
</evidence>
<evidence type="ECO:0000313" key="2">
    <source>
        <dbReference type="EMBL" id="AMQ56523.1"/>
    </source>
</evidence>
<gene>
    <name evidence="2" type="ORF">AO498_08845</name>
</gene>
<dbReference type="EMBL" id="CP012836">
    <property type="protein sequence ID" value="AMQ56523.1"/>
    <property type="molecule type" value="Genomic_DNA"/>
</dbReference>
<organism evidence="2 3">
    <name type="scientific">Algoriphagus sanaruensis</name>
    <dbReference type="NCBI Taxonomy" id="1727163"/>
    <lineage>
        <taxon>Bacteria</taxon>
        <taxon>Pseudomonadati</taxon>
        <taxon>Bacteroidota</taxon>
        <taxon>Cytophagia</taxon>
        <taxon>Cytophagales</taxon>
        <taxon>Cyclobacteriaceae</taxon>
        <taxon>Algoriphagus</taxon>
    </lineage>
</organism>
<keyword evidence="3" id="KW-1185">Reference proteome</keyword>
<reference evidence="2 3" key="2">
    <citation type="journal article" date="2016" name="Genome Announc.">
        <title>Complete Genome Sequence of Algoriphagus sp. Strain M8-2, Isolated from a Brackish Lake.</title>
        <authorList>
            <person name="Muraguchi Y."/>
            <person name="Kushimoto K."/>
            <person name="Ohtsubo Y."/>
            <person name="Suzuki T."/>
            <person name="Dohra H."/>
            <person name="Kimbara K."/>
            <person name="Shintani M."/>
        </authorList>
    </citation>
    <scope>NUCLEOTIDE SEQUENCE [LARGE SCALE GENOMIC DNA]</scope>
    <source>
        <strain evidence="2 3">M8-2</strain>
    </source>
</reference>
<dbReference type="Pfam" id="PF14344">
    <property type="entry name" value="DUF4397"/>
    <property type="match status" value="1"/>
</dbReference>
<reference evidence="3" key="1">
    <citation type="submission" date="2015-09" db="EMBL/GenBank/DDBJ databases">
        <title>Complete sequence of Algoriphagus sp. M8-2.</title>
        <authorList>
            <person name="Shintani M."/>
        </authorList>
    </citation>
    <scope>NUCLEOTIDE SEQUENCE [LARGE SCALE GENOMIC DNA]</scope>
    <source>
        <strain evidence="3">M8-2</strain>
    </source>
</reference>
<dbReference type="STRING" id="1727163.AO498_08845"/>
<dbReference type="PATRIC" id="fig|1727163.4.peg.1848"/>
<accession>A0A142EN18</accession>
<feature type="domain" description="DUF4397" evidence="1">
    <location>
        <begin position="59"/>
        <end position="173"/>
    </location>
</feature>
<dbReference type="AlphaFoldDB" id="A0A142EN18"/>
<dbReference type="Proteomes" id="UP000073816">
    <property type="component" value="Chromosome"/>
</dbReference>
<proteinExistence type="predicted"/>
<dbReference type="InterPro" id="IPR025510">
    <property type="entry name" value="DUF4397"/>
</dbReference>
<name>A0A142EN18_9BACT</name>